<accession>A0A7C8NIF3</accession>
<protein>
    <recommendedName>
        <fullName evidence="2">Methyltransferase type 11 domain-containing protein</fullName>
    </recommendedName>
</protein>
<gene>
    <name evidence="3" type="ORF">TWF703_000953</name>
</gene>
<sequence>MPWSISEGGILDPAKMFPKSRDRDGSSGGASTSSVDSIVSGTTSSRDDKRDSTGSQSTAGSNTTSRRPSLKPLKSPEKESARQLARNFFGYGRKPSSRSSTPTLQMFDETDSIGPGHLERVNSDGSTTSSKFSSFSIKPGFLSGTKSRSGSVQLRDSSWIEGGVFLSRTYRVLNSVYLPDFFSLRSMFLCMFAFPPKDKVNARTSSKTATAPSNGFTAPLNEAELRQRILQAAREPRCDSPLSPLSPLSPTAMIPFPLEPPILKRPEIPPLPKTMPIVHKKPLGPRENADWDLDPMTHTIEEEDEMLDGLSWIDNDTDVGSKRVSSNDTISEPPTIHSGRNSATSSTAEIPLILDHSCIGPDGMPRVDELHLSESVPILLDIHAAKKERPPPPPDPFLLELQKKENAGLHALCEHLADVPEALLDPIQFFEKRLWALVGCQWLTFGKQLQSPAHDTLLHARPEDGRKVLHLHGPVADGWVLAAKYPNATFYSVSSEDVEYPEDLYSMPSNHHHIYTPSVSSPIPFPDDYFDVVVTRTLSSVVKSSQLESVLRESLRILRPGGWLELHTIDPTLTRAGNITKHWIESRVLAPMENDFFSSKPSDRILHLMQDLGYHKVKNARIALPTFPVSRPLSPSGGAGGELDAQNVMVYLGRHFYEELYGQFLRAGHIGAGSPSWWWDSMAVRQECQRENTCFGLTISFGRKTR</sequence>
<dbReference type="GO" id="GO:0008757">
    <property type="term" value="F:S-adenosylmethionine-dependent methyltransferase activity"/>
    <property type="evidence" value="ECO:0007669"/>
    <property type="project" value="InterPro"/>
</dbReference>
<dbReference type="AlphaFoldDB" id="A0A7C8NIF3"/>
<feature type="region of interest" description="Disordered" evidence="1">
    <location>
        <begin position="323"/>
        <end position="344"/>
    </location>
</feature>
<name>A0A7C8NIF3_ORBOL</name>
<evidence type="ECO:0000313" key="3">
    <source>
        <dbReference type="EMBL" id="KAF3123331.1"/>
    </source>
</evidence>
<feature type="compositionally biased region" description="Polar residues" evidence="1">
    <location>
        <begin position="53"/>
        <end position="67"/>
    </location>
</feature>
<evidence type="ECO:0000256" key="1">
    <source>
        <dbReference type="SAM" id="MobiDB-lite"/>
    </source>
</evidence>
<dbReference type="Pfam" id="PF08241">
    <property type="entry name" value="Methyltransf_11"/>
    <property type="match status" value="1"/>
</dbReference>
<evidence type="ECO:0000313" key="4">
    <source>
        <dbReference type="Proteomes" id="UP000480548"/>
    </source>
</evidence>
<dbReference type="Gene3D" id="3.40.50.150">
    <property type="entry name" value="Vaccinia Virus protein VP39"/>
    <property type="match status" value="1"/>
</dbReference>
<reference evidence="3 4" key="1">
    <citation type="submission" date="2019-06" db="EMBL/GenBank/DDBJ databases">
        <authorList>
            <person name="Palmer J.M."/>
        </authorList>
    </citation>
    <scope>NUCLEOTIDE SEQUENCE [LARGE SCALE GENOMIC DNA]</scope>
    <source>
        <strain evidence="3 4">TWF703</strain>
    </source>
</reference>
<comment type="caution">
    <text evidence="3">The sequence shown here is derived from an EMBL/GenBank/DDBJ whole genome shotgun (WGS) entry which is preliminary data.</text>
</comment>
<proteinExistence type="predicted"/>
<feature type="region of interest" description="Disordered" evidence="1">
    <location>
        <begin position="1"/>
        <end position="129"/>
    </location>
</feature>
<dbReference type="Proteomes" id="UP000480548">
    <property type="component" value="Unassembled WGS sequence"/>
</dbReference>
<dbReference type="InterPro" id="IPR013216">
    <property type="entry name" value="Methyltransf_11"/>
</dbReference>
<evidence type="ECO:0000259" key="2">
    <source>
        <dbReference type="Pfam" id="PF08241"/>
    </source>
</evidence>
<organism evidence="3 4">
    <name type="scientific">Orbilia oligospora</name>
    <name type="common">Nematode-trapping fungus</name>
    <name type="synonym">Arthrobotrys oligospora</name>
    <dbReference type="NCBI Taxonomy" id="2813651"/>
    <lineage>
        <taxon>Eukaryota</taxon>
        <taxon>Fungi</taxon>
        <taxon>Dikarya</taxon>
        <taxon>Ascomycota</taxon>
        <taxon>Pezizomycotina</taxon>
        <taxon>Orbiliomycetes</taxon>
        <taxon>Orbiliales</taxon>
        <taxon>Orbiliaceae</taxon>
        <taxon>Orbilia</taxon>
    </lineage>
</organism>
<dbReference type="EMBL" id="WIQZ01000111">
    <property type="protein sequence ID" value="KAF3123331.1"/>
    <property type="molecule type" value="Genomic_DNA"/>
</dbReference>
<dbReference type="InterPro" id="IPR029063">
    <property type="entry name" value="SAM-dependent_MTases_sf"/>
</dbReference>
<dbReference type="SUPFAM" id="SSF53335">
    <property type="entry name" value="S-adenosyl-L-methionine-dependent methyltransferases"/>
    <property type="match status" value="1"/>
</dbReference>
<feature type="domain" description="Methyltransferase type 11" evidence="2">
    <location>
        <begin position="519"/>
        <end position="564"/>
    </location>
</feature>